<keyword evidence="3 11" id="KW-0698">rRNA processing</keyword>
<dbReference type="PANTHER" id="PTHR39156:SF1">
    <property type="entry name" value="RIBONUCLEASE M5"/>
    <property type="match status" value="1"/>
</dbReference>
<dbReference type="PANTHER" id="PTHR39156">
    <property type="entry name" value="RIBONUCLEASE M5"/>
    <property type="match status" value="1"/>
</dbReference>
<organism evidence="14 15">
    <name type="scientific">Paenibacillus hunanensis</name>
    <dbReference type="NCBI Taxonomy" id="539262"/>
    <lineage>
        <taxon>Bacteria</taxon>
        <taxon>Bacillati</taxon>
        <taxon>Bacillota</taxon>
        <taxon>Bacilli</taxon>
        <taxon>Bacillales</taxon>
        <taxon>Paenibacillaceae</taxon>
        <taxon>Paenibacillus</taxon>
    </lineage>
</organism>
<evidence type="ECO:0000313" key="15">
    <source>
        <dbReference type="Proteomes" id="UP001185028"/>
    </source>
</evidence>
<dbReference type="HAMAP" id="MF_01469">
    <property type="entry name" value="RNase_M5"/>
    <property type="match status" value="1"/>
</dbReference>
<dbReference type="GO" id="GO:0043822">
    <property type="term" value="F:ribonuclease M5 activity"/>
    <property type="evidence" value="ECO:0007669"/>
    <property type="project" value="UniProtKB-EC"/>
</dbReference>
<evidence type="ECO:0000256" key="6">
    <source>
        <dbReference type="ARBA" id="ARBA00022730"/>
    </source>
</evidence>
<reference evidence="14 15" key="1">
    <citation type="submission" date="2023-07" db="EMBL/GenBank/DDBJ databases">
        <title>Genomic Encyclopedia of Type Strains, Phase IV (KMG-IV): sequencing the most valuable type-strain genomes for metagenomic binning, comparative biology and taxonomic classification.</title>
        <authorList>
            <person name="Goeker M."/>
        </authorList>
    </citation>
    <scope>NUCLEOTIDE SEQUENCE [LARGE SCALE GENOMIC DNA]</scope>
    <source>
        <strain evidence="14 15">DSM 22170</strain>
    </source>
</reference>
<evidence type="ECO:0000256" key="8">
    <source>
        <dbReference type="ARBA" id="ARBA00022801"/>
    </source>
</evidence>
<comment type="subcellular location">
    <subcellularLocation>
        <location evidence="11">Cytoplasm</location>
    </subcellularLocation>
</comment>
<dbReference type="InterPro" id="IPR025156">
    <property type="entry name" value="RNase_M5_C"/>
</dbReference>
<name>A0ABU1J472_9BACL</name>
<evidence type="ECO:0000256" key="11">
    <source>
        <dbReference type="HAMAP-Rule" id="MF_01469"/>
    </source>
</evidence>
<dbReference type="InterPro" id="IPR034141">
    <property type="entry name" value="TOPRIM_RNase_M5-like"/>
</dbReference>
<keyword evidence="5" id="KW-0479">Metal-binding</keyword>
<dbReference type="PROSITE" id="PS50880">
    <property type="entry name" value="TOPRIM"/>
    <property type="match status" value="1"/>
</dbReference>
<evidence type="ECO:0000256" key="5">
    <source>
        <dbReference type="ARBA" id="ARBA00022723"/>
    </source>
</evidence>
<comment type="function">
    <text evidence="11">Required for correct processing of both the 5' and 3' ends of 5S rRNA precursor. Cleaves both sides of a double-stranded region yielding mature 5S rRNA in one step.</text>
</comment>
<dbReference type="EC" id="3.1.26.8" evidence="11 12"/>
<dbReference type="InterPro" id="IPR006171">
    <property type="entry name" value="TOPRIM_dom"/>
</dbReference>
<accession>A0ABU1J472</accession>
<evidence type="ECO:0000256" key="7">
    <source>
        <dbReference type="ARBA" id="ARBA00022759"/>
    </source>
</evidence>
<evidence type="ECO:0000256" key="12">
    <source>
        <dbReference type="NCBIfam" id="TIGR00334"/>
    </source>
</evidence>
<keyword evidence="8 11" id="KW-0378">Hydrolase</keyword>
<sequence length="200" mass="22030">MTSVRPRSGREAYHPLIKEVIVVEGRDDTVAIKRAVEADTIETGGSAIGAHVIRRVRLAQERRGVIILTDPDHAGERIRKIVSQKVPGCKHAFIPESEATLKGDIGVENASPEAIRAALARVHTEMPEAETLIDWDDLITTGLVIHKQAAARRMKMGNLLGIGYGNGKQFHKRLRIFGITREEFAAALSQLEAEEQQSNE</sequence>
<keyword evidence="2 11" id="KW-0690">Ribosome biogenesis</keyword>
<comment type="catalytic activity">
    <reaction evidence="11">
        <text>Endonucleolytic cleavage of RNA, removing 21 and 42 nucleotides, respectively, from the 5'- and 3'-termini of a 5S-rRNA precursor.</text>
        <dbReference type="EC" id="3.1.26.8"/>
    </reaction>
</comment>
<dbReference type="InterPro" id="IPR004466">
    <property type="entry name" value="RNase_M5"/>
</dbReference>
<evidence type="ECO:0000259" key="13">
    <source>
        <dbReference type="PROSITE" id="PS50880"/>
    </source>
</evidence>
<dbReference type="NCBIfam" id="TIGR00334">
    <property type="entry name" value="5S_RNA_mat_M5"/>
    <property type="match status" value="1"/>
</dbReference>
<dbReference type="Proteomes" id="UP001185028">
    <property type="component" value="Unassembled WGS sequence"/>
</dbReference>
<dbReference type="Gene3D" id="3.40.1360.10">
    <property type="match status" value="1"/>
</dbReference>
<dbReference type="EMBL" id="JAVDQH010000025">
    <property type="protein sequence ID" value="MDR6246261.1"/>
    <property type="molecule type" value="Genomic_DNA"/>
</dbReference>
<gene>
    <name evidence="11" type="primary">rnmV</name>
    <name evidence="14" type="ORF">JOC58_004191</name>
</gene>
<comment type="similarity">
    <text evidence="11">Belongs to the ribonuclease M5 family.</text>
</comment>
<protein>
    <recommendedName>
        <fullName evidence="11 12">Ribonuclease M5</fullName>
        <ecNumber evidence="11 12">3.1.26.8</ecNumber>
    </recommendedName>
    <alternativeName>
        <fullName evidence="11">RNase M5</fullName>
    </alternativeName>
    <alternativeName>
        <fullName evidence="11">Ribosomal RNA terminal maturase M5</fullName>
    </alternativeName>
</protein>
<evidence type="ECO:0000256" key="3">
    <source>
        <dbReference type="ARBA" id="ARBA00022552"/>
    </source>
</evidence>
<evidence type="ECO:0000256" key="1">
    <source>
        <dbReference type="ARBA" id="ARBA00022490"/>
    </source>
</evidence>
<comment type="caution">
    <text evidence="14">The sequence shown here is derived from an EMBL/GenBank/DDBJ whole genome shotgun (WGS) entry which is preliminary data.</text>
</comment>
<dbReference type="SMART" id="SM00493">
    <property type="entry name" value="TOPRIM"/>
    <property type="match status" value="1"/>
</dbReference>
<evidence type="ECO:0000256" key="10">
    <source>
        <dbReference type="ARBA" id="ARBA00022884"/>
    </source>
</evidence>
<evidence type="ECO:0000313" key="14">
    <source>
        <dbReference type="EMBL" id="MDR6246261.1"/>
    </source>
</evidence>
<keyword evidence="7 11" id="KW-0255">Endonuclease</keyword>
<keyword evidence="1 11" id="KW-0963">Cytoplasm</keyword>
<evidence type="ECO:0000256" key="2">
    <source>
        <dbReference type="ARBA" id="ARBA00022517"/>
    </source>
</evidence>
<dbReference type="CDD" id="cd01027">
    <property type="entry name" value="TOPRIM_RNase_M5_like"/>
    <property type="match status" value="1"/>
</dbReference>
<dbReference type="Pfam" id="PF13331">
    <property type="entry name" value="DUF4093"/>
    <property type="match status" value="1"/>
</dbReference>
<feature type="domain" description="Toprim" evidence="13">
    <location>
        <begin position="18"/>
        <end position="101"/>
    </location>
</feature>
<keyword evidence="6 11" id="KW-0699">rRNA-binding</keyword>
<keyword evidence="15" id="KW-1185">Reference proteome</keyword>
<keyword evidence="10 11" id="KW-0694">RNA-binding</keyword>
<proteinExistence type="inferred from homology"/>
<dbReference type="Pfam" id="PF01751">
    <property type="entry name" value="Toprim"/>
    <property type="match status" value="1"/>
</dbReference>
<evidence type="ECO:0000256" key="4">
    <source>
        <dbReference type="ARBA" id="ARBA00022722"/>
    </source>
</evidence>
<evidence type="ECO:0000256" key="9">
    <source>
        <dbReference type="ARBA" id="ARBA00022842"/>
    </source>
</evidence>
<keyword evidence="4 11" id="KW-0540">Nuclease</keyword>
<keyword evidence="9" id="KW-0460">Magnesium</keyword>
<dbReference type="SUPFAM" id="SSF110455">
    <property type="entry name" value="Toprim domain"/>
    <property type="match status" value="1"/>
</dbReference>